<accession>A0ABS1DIQ4</accession>
<sequence length="337" mass="36634">MTAGLILAAILAVLTLAFIYKGFMIVEESQAVVIERLGSYNRTLEPGVNFIIPVIDKPRPIKIYRYERGFGEKELTRRMVSEAKIDKRESVLNFPAQPVVTNDNVSVQIDGALYFQIEQPDRAVYAVENLVQAVETLAKTTLRSVVGGMQLDELFSSRDNVNTNLQAVMDEAGDKWGVKVNRVELQDISVPSDVEDSMHQQMAAERSRRAQVTEANGKKEAAVREAEGDKESAILRAEGERSAIEQVLSAGKEAGTEIGASKVMEYMIAQRYIDMLPNIAKDGERILVPYEGTAMLGSIQGMQGLMPGFAAVQSSENGAPAPAPNGSASPQGGPWGS</sequence>
<dbReference type="InterPro" id="IPR001107">
    <property type="entry name" value="Band_7"/>
</dbReference>
<dbReference type="InterPro" id="IPR050710">
    <property type="entry name" value="Band7/mec-2_domain"/>
</dbReference>
<dbReference type="InterPro" id="IPR036013">
    <property type="entry name" value="Band_7/SPFH_dom_sf"/>
</dbReference>
<dbReference type="PANTHER" id="PTHR43327:SF10">
    <property type="entry name" value="STOMATIN-LIKE PROTEIN 2, MITOCHONDRIAL"/>
    <property type="match status" value="1"/>
</dbReference>
<dbReference type="RefSeq" id="WP_200342428.1">
    <property type="nucleotide sequence ID" value="NZ_NRRL01000074.1"/>
</dbReference>
<dbReference type="EMBL" id="NRRL01000074">
    <property type="protein sequence ID" value="MBK1670079.1"/>
    <property type="molecule type" value="Genomic_DNA"/>
</dbReference>
<evidence type="ECO:0000313" key="4">
    <source>
        <dbReference type="EMBL" id="MBK1670079.1"/>
    </source>
</evidence>
<organism evidence="4 5">
    <name type="scientific">Rhodovibrio sodomensis</name>
    <dbReference type="NCBI Taxonomy" id="1088"/>
    <lineage>
        <taxon>Bacteria</taxon>
        <taxon>Pseudomonadati</taxon>
        <taxon>Pseudomonadota</taxon>
        <taxon>Alphaproteobacteria</taxon>
        <taxon>Rhodospirillales</taxon>
        <taxon>Rhodovibrionaceae</taxon>
        <taxon>Rhodovibrio</taxon>
    </lineage>
</organism>
<feature type="domain" description="Band 7" evidence="3">
    <location>
        <begin position="21"/>
        <end position="202"/>
    </location>
</feature>
<dbReference type="CDD" id="cd08829">
    <property type="entry name" value="SPFH_paraslipin"/>
    <property type="match status" value="1"/>
</dbReference>
<reference evidence="4 5" key="1">
    <citation type="journal article" date="2020" name="Microorganisms">
        <title>Osmotic Adaptation and Compatible Solute Biosynthesis of Phototrophic Bacteria as Revealed from Genome Analyses.</title>
        <authorList>
            <person name="Imhoff J.F."/>
            <person name="Rahn T."/>
            <person name="Kunzel S."/>
            <person name="Keller A."/>
            <person name="Neulinger S.C."/>
        </authorList>
    </citation>
    <scope>NUCLEOTIDE SEQUENCE [LARGE SCALE GENOMIC DNA]</scope>
    <source>
        <strain evidence="4 5">DSM 9895</strain>
    </source>
</reference>
<protein>
    <submittedName>
        <fullName evidence="4">Stomatin</fullName>
    </submittedName>
</protein>
<feature type="region of interest" description="Disordered" evidence="2">
    <location>
        <begin position="312"/>
        <end position="337"/>
    </location>
</feature>
<dbReference type="SUPFAM" id="SSF117892">
    <property type="entry name" value="Band 7/SPFH domain"/>
    <property type="match status" value="1"/>
</dbReference>
<gene>
    <name evidence="4" type="ORF">CKO28_18755</name>
</gene>
<evidence type="ECO:0000256" key="1">
    <source>
        <dbReference type="ARBA" id="ARBA00004167"/>
    </source>
</evidence>
<dbReference type="SMART" id="SM00244">
    <property type="entry name" value="PHB"/>
    <property type="match status" value="1"/>
</dbReference>
<dbReference type="Pfam" id="PF01145">
    <property type="entry name" value="Band_7"/>
    <property type="match status" value="1"/>
</dbReference>
<evidence type="ECO:0000259" key="3">
    <source>
        <dbReference type="SMART" id="SM00244"/>
    </source>
</evidence>
<dbReference type="Proteomes" id="UP001296873">
    <property type="component" value="Unassembled WGS sequence"/>
</dbReference>
<dbReference type="PANTHER" id="PTHR43327">
    <property type="entry name" value="STOMATIN-LIKE PROTEIN 2, MITOCHONDRIAL"/>
    <property type="match status" value="1"/>
</dbReference>
<comment type="caution">
    <text evidence="4">The sequence shown here is derived from an EMBL/GenBank/DDBJ whole genome shotgun (WGS) entry which is preliminary data.</text>
</comment>
<feature type="compositionally biased region" description="Low complexity" evidence="2">
    <location>
        <begin position="314"/>
        <end position="337"/>
    </location>
</feature>
<name>A0ABS1DIQ4_9PROT</name>
<keyword evidence="5" id="KW-1185">Reference proteome</keyword>
<comment type="subcellular location">
    <subcellularLocation>
        <location evidence="1">Membrane</location>
        <topology evidence="1">Single-pass membrane protein</topology>
    </subcellularLocation>
</comment>
<evidence type="ECO:0000256" key="2">
    <source>
        <dbReference type="SAM" id="MobiDB-lite"/>
    </source>
</evidence>
<proteinExistence type="predicted"/>
<evidence type="ECO:0000313" key="5">
    <source>
        <dbReference type="Proteomes" id="UP001296873"/>
    </source>
</evidence>
<dbReference type="Gene3D" id="3.30.479.30">
    <property type="entry name" value="Band 7 domain"/>
    <property type="match status" value="1"/>
</dbReference>